<accession>A0A1M7GPM9</accession>
<keyword evidence="1" id="KW-0732">Signal</keyword>
<dbReference type="AlphaFoldDB" id="A0A1M7GPM9"/>
<reference evidence="2 3" key="1">
    <citation type="submission" date="2016-11" db="EMBL/GenBank/DDBJ databases">
        <authorList>
            <person name="Jaros S."/>
            <person name="Januszkiewicz K."/>
            <person name="Wedrychowicz H."/>
        </authorList>
    </citation>
    <scope>NUCLEOTIDE SEQUENCE [LARGE SCALE GENOMIC DNA]</scope>
    <source>
        <strain evidence="2 3">DSM 29589</strain>
    </source>
</reference>
<name>A0A1M7GPM9_9RHOB</name>
<dbReference type="Proteomes" id="UP000183974">
    <property type="component" value="Unassembled WGS sequence"/>
</dbReference>
<evidence type="ECO:0000313" key="3">
    <source>
        <dbReference type="Proteomes" id="UP000183974"/>
    </source>
</evidence>
<proteinExistence type="predicted"/>
<evidence type="ECO:0000313" key="2">
    <source>
        <dbReference type="EMBL" id="SHM17827.1"/>
    </source>
</evidence>
<dbReference type="RefSeq" id="WP_073035861.1">
    <property type="nucleotide sequence ID" value="NZ_BMLR01000012.1"/>
</dbReference>
<sequence length="172" mass="18381">MKRLLSTTFCAGLALAAVAAPLVAEEKTLSAVEVKTDLSAFENSNALEFWPTLSEDIGQAIASELTIDDQSKEPRIVVSINKVAINGETTLPDTGEFNQLEGTVTMFPARGADNSETSNSSSATGSYALKVSATSGEVDVPENWIVIPPSQDDFYEALTNAYAMEVVERIED</sequence>
<evidence type="ECO:0000256" key="1">
    <source>
        <dbReference type="SAM" id="SignalP"/>
    </source>
</evidence>
<evidence type="ECO:0008006" key="4">
    <source>
        <dbReference type="Google" id="ProtNLM"/>
    </source>
</evidence>
<keyword evidence="3" id="KW-1185">Reference proteome</keyword>
<gene>
    <name evidence="2" type="ORF">SAMN05444398_11123</name>
</gene>
<dbReference type="OrthoDB" id="7864938at2"/>
<organism evidence="2 3">
    <name type="scientific">Roseovarius pacificus</name>
    <dbReference type="NCBI Taxonomy" id="337701"/>
    <lineage>
        <taxon>Bacteria</taxon>
        <taxon>Pseudomonadati</taxon>
        <taxon>Pseudomonadota</taxon>
        <taxon>Alphaproteobacteria</taxon>
        <taxon>Rhodobacterales</taxon>
        <taxon>Roseobacteraceae</taxon>
        <taxon>Roseovarius</taxon>
    </lineage>
</organism>
<dbReference type="EMBL" id="FRBR01000011">
    <property type="protein sequence ID" value="SHM17827.1"/>
    <property type="molecule type" value="Genomic_DNA"/>
</dbReference>
<feature type="chain" id="PRO_5013133541" description="Polyketide cyclase / dehydrase and lipid transport" evidence="1">
    <location>
        <begin position="20"/>
        <end position="172"/>
    </location>
</feature>
<protein>
    <recommendedName>
        <fullName evidence="4">Polyketide cyclase / dehydrase and lipid transport</fullName>
    </recommendedName>
</protein>
<feature type="signal peptide" evidence="1">
    <location>
        <begin position="1"/>
        <end position="19"/>
    </location>
</feature>